<feature type="domain" description="DUF1731" evidence="2">
    <location>
        <begin position="252"/>
        <end position="296"/>
    </location>
</feature>
<protein>
    <recommendedName>
        <fullName evidence="4">TIGR01777 family protein</fullName>
    </recommendedName>
</protein>
<evidence type="ECO:0000313" key="3">
    <source>
        <dbReference type="EMBL" id="SUZ92598.1"/>
    </source>
</evidence>
<accession>A0A381RNR4</accession>
<dbReference type="NCBIfam" id="TIGR01777">
    <property type="entry name" value="yfcH"/>
    <property type="match status" value="1"/>
</dbReference>
<gene>
    <name evidence="3" type="ORF">METZ01_LOCUS45452</name>
</gene>
<reference evidence="3" key="1">
    <citation type="submission" date="2018-05" db="EMBL/GenBank/DDBJ databases">
        <authorList>
            <person name="Lanie J.A."/>
            <person name="Ng W.-L."/>
            <person name="Kazmierczak K.M."/>
            <person name="Andrzejewski T.M."/>
            <person name="Davidsen T.M."/>
            <person name="Wayne K.J."/>
            <person name="Tettelin H."/>
            <person name="Glass J.I."/>
            <person name="Rusch D."/>
            <person name="Podicherti R."/>
            <person name="Tsui H.-C.T."/>
            <person name="Winkler M.E."/>
        </authorList>
    </citation>
    <scope>NUCLEOTIDE SEQUENCE</scope>
</reference>
<name>A0A381RNR4_9ZZZZ</name>
<evidence type="ECO:0008006" key="4">
    <source>
        <dbReference type="Google" id="ProtNLM"/>
    </source>
</evidence>
<organism evidence="3">
    <name type="scientific">marine metagenome</name>
    <dbReference type="NCBI Taxonomy" id="408172"/>
    <lineage>
        <taxon>unclassified sequences</taxon>
        <taxon>metagenomes</taxon>
        <taxon>ecological metagenomes</taxon>
    </lineage>
</organism>
<dbReference type="Pfam" id="PF08338">
    <property type="entry name" value="DUF1731"/>
    <property type="match status" value="1"/>
</dbReference>
<evidence type="ECO:0000259" key="1">
    <source>
        <dbReference type="Pfam" id="PF01370"/>
    </source>
</evidence>
<sequence>MRILVSGGSGLIGQELITTLISEGHQVVQLVRRNTNPAALTQEFSWDPEDAIFDHKDIGPIDIAIHLSGSSIAGARWSTKRKLLIRNSRVLSTQLLSESLGEMANPPKLLIVASGMGFYGDRGDEPLNERSGPGDGFLADTALEWESATKSAKKAGIRVVNARFGLIISRNGGLLKTLKIPFRFALGGQIGDGRQWWPWISLDDAVNCLSFLIEKDDISGAVNVTAPSPVRNSEFTSAVSNILSKPAWVNLPKPLIKVTLGQMGIETMLHSQRALPKVLLDAKFRWRYENLEEILRRELM</sequence>
<dbReference type="Gene3D" id="3.40.50.720">
    <property type="entry name" value="NAD(P)-binding Rossmann-like Domain"/>
    <property type="match status" value="1"/>
</dbReference>
<dbReference type="SUPFAM" id="SSF51735">
    <property type="entry name" value="NAD(P)-binding Rossmann-fold domains"/>
    <property type="match status" value="1"/>
</dbReference>
<dbReference type="PANTHER" id="PTHR11092:SF0">
    <property type="entry name" value="EPIMERASE FAMILY PROTEIN SDR39U1"/>
    <property type="match status" value="1"/>
</dbReference>
<feature type="domain" description="NAD-dependent epimerase/dehydratase" evidence="1">
    <location>
        <begin position="3"/>
        <end position="224"/>
    </location>
</feature>
<dbReference type="InterPro" id="IPR001509">
    <property type="entry name" value="Epimerase_deHydtase"/>
</dbReference>
<dbReference type="InterPro" id="IPR036291">
    <property type="entry name" value="NAD(P)-bd_dom_sf"/>
</dbReference>
<dbReference type="InterPro" id="IPR010099">
    <property type="entry name" value="SDR39U1"/>
</dbReference>
<proteinExistence type="predicted"/>
<dbReference type="Pfam" id="PF01370">
    <property type="entry name" value="Epimerase"/>
    <property type="match status" value="1"/>
</dbReference>
<dbReference type="AlphaFoldDB" id="A0A381RNR4"/>
<evidence type="ECO:0000259" key="2">
    <source>
        <dbReference type="Pfam" id="PF08338"/>
    </source>
</evidence>
<dbReference type="PANTHER" id="PTHR11092">
    <property type="entry name" value="SUGAR NUCLEOTIDE EPIMERASE RELATED"/>
    <property type="match status" value="1"/>
</dbReference>
<dbReference type="InterPro" id="IPR013549">
    <property type="entry name" value="DUF1731"/>
</dbReference>
<dbReference type="EMBL" id="UINC01002072">
    <property type="protein sequence ID" value="SUZ92598.1"/>
    <property type="molecule type" value="Genomic_DNA"/>
</dbReference>